<dbReference type="RefSeq" id="XP_070919921.1">
    <property type="nucleotide sequence ID" value="XM_071063820.1"/>
</dbReference>
<dbReference type="InterPro" id="IPR036322">
    <property type="entry name" value="WD40_repeat_dom_sf"/>
</dbReference>
<dbReference type="Proteomes" id="UP001628179">
    <property type="component" value="Unassembled WGS sequence"/>
</dbReference>
<reference evidence="6 7" key="1">
    <citation type="submission" date="2024-09" db="EMBL/GenBank/DDBJ databases">
        <title>Itraconazole resistance in Madurella fahalii resulting from another homologue of gene encoding cytochrome P450 14-alpha sterol demethylase (CYP51).</title>
        <authorList>
            <person name="Yoshioka I."/>
            <person name="Fahal A.H."/>
            <person name="Kaneko S."/>
            <person name="Yaguchi T."/>
        </authorList>
    </citation>
    <scope>NUCLEOTIDE SEQUENCE [LARGE SCALE GENOMIC DNA]</scope>
    <source>
        <strain evidence="6 7">IFM 68171</strain>
    </source>
</reference>
<sequence length="1594" mass="178333">MDFSKFLAARPGLRFTATSQTTSSITSSRRPTDVDPLGLHAVTNPKDPIADIIFVHGLGGSAFRTWSWKRNPENFWPTWLSRDEHLGSCRVLTFGYNSNFKGDARGLDVIDFAKDLLLQMLNYPNGLGKGRPILFIAHSMGGLVVKKAYTLGKHDKRFAGLISGTAGIIFLATPHRGSRYAKTLNNILAATSIVAQPKTYIAALERQSPVIQDINEVFGHQCEDLALVSFYETLPTRLMFAKLIIVEKDSAVLGYANEMSASMNADHNTISKYENEFDPNFVKLKDTLRRLLPKLAASPQGAQICSAESSKEIHGILGVLDIAEDDLYAHRVHVRHLSGTWWLDSENGFAAWLQATTSPADPRFYWLFGLPGSGKTVLSTMVIGKLQERNQIVQYHFFSEAHRAKQAVAYGLRSIATQLALSNELFRQALLSLHQATGLSFNNQNQSFHSIWEKIFERIIFQLRFSQPLVWVLDGVDESDTPDILLAHLSQIRSQTPIKIFFSSRPLKAISRFDSAQIRSYFLREEDTAEDIRGYATNVLQRALPDYAELLRDVVSQIMKYASGSFLWVKLALDTLEENWHTQDDIRAALTEVPNGMIPMYQRMLSTIEDRMPRSRNMARRILTWATCGWRPLCLDELQVALEPEFSSFINLEDTVTQICGHFIKITLSNSLKQVSLIHQTARDFLLKGDPDSGITPFIDPQEGHQHLAMVCLKYLSSRHWRRHFNSVHVATMFQAQPGPLQSTPNRLLVAEDGHPLLGYAACYWAYHVSKSPVDASELLDSLKAFLSKYFLSWIEAISLSGNLRYLIRSAQFLKAYVKRHLLARPSEDSNHALLLQTLPEHDVEWIQNWATDIIRVVGKFGSSLIHDPPSVYRQLPPFCPKDSMIGKSFGSSTNQESITVTGLKSDMWDDCLASVSVSKDDYVSQVLATETYFVTLVSSGGVIVVWNAETCEQLKVIRAGGYVPLMTLNKAGTAVATVSFDAYSVWELVTGRQLYTSARSADGVVLDLRFGAADYELVMAFSNNKISRIDLRSGAKIEHFIPVLTDPDFSYEGCPWRMAFSPDMTKIAAAWRGRPPLIWDLLPGAAHGPRKCRVTSSSDPICGPELLRWHPDSEVLFVLCQSNVVIEWRIYEDRQKAWAHLNARDIIISEDGNRLLSGDYVGIFSIWNIPDMNLVYRLVTGSGLGAGLAMSPGGQRFYTLRGSVCNVWEPEALICADEQDMEDQSSTRGTTILTEPTISHFDTGCPLMTTLAVDARERYYCCGKEDGRVSIHDAVSGKRLRKVYSHPASCAVVALSWSESGRYIVSCDDGALVIAKRVQEKEDGTWAVFPVFECRLSEAISQLMFSAGEQFILVSTLSADHVWDLKAKERVQTREWADRQSGRWIQHPSRSDVLVWIGPNEVRCHRWPTLDVLQAPVIEEEASSNPTAPGAGLEALAESQPRILSHDQSRCVPWASVTAEKHSILYATLPNDGSSAMSCLSHDSLHIEFLDALNLLEGGISHPAERSCAPNVARHIKHLLGVYKTSIAFLDHDCWFCTWNVQDQTGAVTRHFFIPKDWINTSTSHMAIVNSHGTLFCPRYGEVAVVKNGIRMI</sequence>
<evidence type="ECO:0000313" key="7">
    <source>
        <dbReference type="Proteomes" id="UP001628179"/>
    </source>
</evidence>
<comment type="caution">
    <text evidence="6">The sequence shown here is derived from an EMBL/GenBank/DDBJ whole genome shotgun (WGS) entry which is preliminary data.</text>
</comment>
<dbReference type="InterPro" id="IPR027417">
    <property type="entry name" value="P-loop_NTPase"/>
</dbReference>
<proteinExistence type="inferred from homology"/>
<comment type="similarity">
    <text evidence="1">Belongs to the putative lipase ROG1 family.</text>
</comment>
<dbReference type="GeneID" id="98179143"/>
<keyword evidence="2" id="KW-0677">Repeat</keyword>
<evidence type="ECO:0000259" key="3">
    <source>
        <dbReference type="Pfam" id="PF05057"/>
    </source>
</evidence>
<dbReference type="Pfam" id="PF24883">
    <property type="entry name" value="NPHP3_N"/>
    <property type="match status" value="1"/>
</dbReference>
<feature type="domain" description="GPI inositol-deacylase winged helix" evidence="4">
    <location>
        <begin position="614"/>
        <end position="693"/>
    </location>
</feature>
<keyword evidence="7" id="KW-1185">Reference proteome</keyword>
<dbReference type="Gene3D" id="3.40.50.300">
    <property type="entry name" value="P-loop containing nucleotide triphosphate hydrolases"/>
    <property type="match status" value="1"/>
</dbReference>
<dbReference type="PANTHER" id="PTHR10039:SF16">
    <property type="entry name" value="GPI INOSITOL-DEACYLASE"/>
    <property type="match status" value="1"/>
</dbReference>
<name>A0ABQ0GKH4_9PEZI</name>
<dbReference type="Pfam" id="PF05057">
    <property type="entry name" value="DUF676"/>
    <property type="match status" value="1"/>
</dbReference>
<dbReference type="Gene3D" id="2.130.10.10">
    <property type="entry name" value="YVTN repeat-like/Quinoprotein amine dehydrogenase"/>
    <property type="match status" value="3"/>
</dbReference>
<accession>A0ABQ0GKH4</accession>
<evidence type="ECO:0000313" key="6">
    <source>
        <dbReference type="EMBL" id="GAB1318190.1"/>
    </source>
</evidence>
<dbReference type="EMBL" id="BAAFSV010000004">
    <property type="protein sequence ID" value="GAB1318190.1"/>
    <property type="molecule type" value="Genomic_DNA"/>
</dbReference>
<dbReference type="InterPro" id="IPR054471">
    <property type="entry name" value="GPIID_WHD"/>
</dbReference>
<dbReference type="InterPro" id="IPR056884">
    <property type="entry name" value="NPHP3-like_N"/>
</dbReference>
<evidence type="ECO:0000259" key="5">
    <source>
        <dbReference type="Pfam" id="PF24883"/>
    </source>
</evidence>
<gene>
    <name evidence="6" type="ORF">MFIFM68171_08400</name>
</gene>
<evidence type="ECO:0000259" key="4">
    <source>
        <dbReference type="Pfam" id="PF22939"/>
    </source>
</evidence>
<dbReference type="InterPro" id="IPR029058">
    <property type="entry name" value="AB_hydrolase_fold"/>
</dbReference>
<dbReference type="InterPro" id="IPR007751">
    <property type="entry name" value="DUF676_lipase-like"/>
</dbReference>
<dbReference type="InterPro" id="IPR015943">
    <property type="entry name" value="WD40/YVTN_repeat-like_dom_sf"/>
</dbReference>
<dbReference type="Pfam" id="PF22939">
    <property type="entry name" value="WHD_GPIID"/>
    <property type="match status" value="1"/>
</dbReference>
<dbReference type="PANTHER" id="PTHR10039">
    <property type="entry name" value="AMELOGENIN"/>
    <property type="match status" value="1"/>
</dbReference>
<dbReference type="SUPFAM" id="SSF52540">
    <property type="entry name" value="P-loop containing nucleoside triphosphate hydrolases"/>
    <property type="match status" value="1"/>
</dbReference>
<evidence type="ECO:0000256" key="1">
    <source>
        <dbReference type="ARBA" id="ARBA00007920"/>
    </source>
</evidence>
<organism evidence="6 7">
    <name type="scientific">Madurella fahalii</name>
    <dbReference type="NCBI Taxonomy" id="1157608"/>
    <lineage>
        <taxon>Eukaryota</taxon>
        <taxon>Fungi</taxon>
        <taxon>Dikarya</taxon>
        <taxon>Ascomycota</taxon>
        <taxon>Pezizomycotina</taxon>
        <taxon>Sordariomycetes</taxon>
        <taxon>Sordariomycetidae</taxon>
        <taxon>Sordariales</taxon>
        <taxon>Sordariales incertae sedis</taxon>
        <taxon>Madurella</taxon>
    </lineage>
</organism>
<feature type="domain" description="DUF676" evidence="3">
    <location>
        <begin position="52"/>
        <end position="184"/>
    </location>
</feature>
<dbReference type="Gene3D" id="3.40.50.1820">
    <property type="entry name" value="alpha/beta hydrolase"/>
    <property type="match status" value="1"/>
</dbReference>
<dbReference type="SUPFAM" id="SSF50978">
    <property type="entry name" value="WD40 repeat-like"/>
    <property type="match status" value="1"/>
</dbReference>
<dbReference type="SUPFAM" id="SSF53474">
    <property type="entry name" value="alpha/beta-Hydrolases"/>
    <property type="match status" value="1"/>
</dbReference>
<feature type="domain" description="Nephrocystin 3-like N-terminal" evidence="5">
    <location>
        <begin position="339"/>
        <end position="505"/>
    </location>
</feature>
<evidence type="ECO:0000256" key="2">
    <source>
        <dbReference type="ARBA" id="ARBA00022737"/>
    </source>
</evidence>
<protein>
    <submittedName>
        <fullName evidence="6">NACHT and WD domain-containing protein, variant</fullName>
    </submittedName>
</protein>